<comment type="similarity">
    <text evidence="2">Belongs to the sulfatase family.</text>
</comment>
<comment type="caution">
    <text evidence="8">The sequence shown here is derived from an EMBL/GenBank/DDBJ whole genome shotgun (WGS) entry which is preliminary data.</text>
</comment>
<dbReference type="GO" id="GO:0016740">
    <property type="term" value="F:transferase activity"/>
    <property type="evidence" value="ECO:0007669"/>
    <property type="project" value="UniProtKB-KW"/>
</dbReference>
<keyword evidence="4" id="KW-0732">Signal</keyword>
<evidence type="ECO:0000259" key="7">
    <source>
        <dbReference type="Pfam" id="PF00884"/>
    </source>
</evidence>
<accession>A0A7K1S6I3</accession>
<dbReference type="SUPFAM" id="SSF53649">
    <property type="entry name" value="Alkaline phosphatase-like"/>
    <property type="match status" value="1"/>
</dbReference>
<protein>
    <submittedName>
        <fullName evidence="8">Sulfatase-like hydrolase/transferase</fullName>
    </submittedName>
</protein>
<dbReference type="Gene3D" id="3.30.1120.10">
    <property type="match status" value="1"/>
</dbReference>
<keyword evidence="3" id="KW-0479">Metal-binding</keyword>
<evidence type="ECO:0000256" key="2">
    <source>
        <dbReference type="ARBA" id="ARBA00008779"/>
    </source>
</evidence>
<proteinExistence type="inferred from homology"/>
<dbReference type="PROSITE" id="PS00149">
    <property type="entry name" value="SULFATASE_2"/>
    <property type="match status" value="1"/>
</dbReference>
<evidence type="ECO:0000256" key="6">
    <source>
        <dbReference type="ARBA" id="ARBA00022837"/>
    </source>
</evidence>
<dbReference type="PROSITE" id="PS00523">
    <property type="entry name" value="SULFATASE_1"/>
    <property type="match status" value="1"/>
</dbReference>
<organism evidence="8 9">
    <name type="scientific">Spirosoma arboris</name>
    <dbReference type="NCBI Taxonomy" id="2682092"/>
    <lineage>
        <taxon>Bacteria</taxon>
        <taxon>Pseudomonadati</taxon>
        <taxon>Bacteroidota</taxon>
        <taxon>Cytophagia</taxon>
        <taxon>Cytophagales</taxon>
        <taxon>Cytophagaceae</taxon>
        <taxon>Spirosoma</taxon>
    </lineage>
</organism>
<sequence length="468" mass="52457">MQNRARLNALLLALLLIGTTGFGQSVKTKPNIVFIMADDLGYTDLGCYGNPYIRTPNIDKLAKGGLRFTQAYSACPVCSPSRAAILTGKHPARLHLTNFIAGDRKDANSPILPAKWTKYLPSSETTLAEIVQRHGYQTGMVGKWHLGNGSADSTAPAAQGFGYDRVIAKNGLDYYNYTITAKGKTVFEDKGTNYLTDKLTDYAVEFIDQNKSRPFFLYLTYSAPHVMLIPRADKLKYYYDQYAKSKGKYNPNYAAMIESMDDGVGRVVEQLAKHNLLDNTILVFTSDNGGLGLPELGPTPTNLEPLRAWKGHVYEGGIRIPLIVWWKGQIQEQTETKNYITGTDFLPTFLDALNIRDQPASPDGKSFYSVLKSPEQPKDRGPIFWHYPHFSNQEGRPAGAVRWGDYKLVELYESGKLELYNLTEDISEHNDLSASLPEKTKELADLLKKWRSEVKANMPETNPDYKKL</sequence>
<dbReference type="PANTHER" id="PTHR42693">
    <property type="entry name" value="ARYLSULFATASE FAMILY MEMBER"/>
    <property type="match status" value="1"/>
</dbReference>
<evidence type="ECO:0000256" key="1">
    <source>
        <dbReference type="ARBA" id="ARBA00001913"/>
    </source>
</evidence>
<dbReference type="PANTHER" id="PTHR42693:SF42">
    <property type="entry name" value="ARYLSULFATASE G"/>
    <property type="match status" value="1"/>
</dbReference>
<evidence type="ECO:0000256" key="3">
    <source>
        <dbReference type="ARBA" id="ARBA00022723"/>
    </source>
</evidence>
<dbReference type="RefSeq" id="WP_157583598.1">
    <property type="nucleotide sequence ID" value="NZ_WPIN01000002.1"/>
</dbReference>
<evidence type="ECO:0000313" key="8">
    <source>
        <dbReference type="EMBL" id="MVM29330.1"/>
    </source>
</evidence>
<dbReference type="Proteomes" id="UP000436006">
    <property type="component" value="Unassembled WGS sequence"/>
</dbReference>
<reference evidence="8 9" key="1">
    <citation type="submission" date="2019-12" db="EMBL/GenBank/DDBJ databases">
        <title>Spirosoma sp. HMF4905 genome sequencing and assembly.</title>
        <authorList>
            <person name="Kang H."/>
            <person name="Cha I."/>
            <person name="Kim H."/>
            <person name="Joh K."/>
        </authorList>
    </citation>
    <scope>NUCLEOTIDE SEQUENCE [LARGE SCALE GENOMIC DNA]</scope>
    <source>
        <strain evidence="8 9">HMF4905</strain>
    </source>
</reference>
<dbReference type="GO" id="GO:0004065">
    <property type="term" value="F:arylsulfatase activity"/>
    <property type="evidence" value="ECO:0007669"/>
    <property type="project" value="TreeGrafter"/>
</dbReference>
<dbReference type="Pfam" id="PF00884">
    <property type="entry name" value="Sulfatase"/>
    <property type="match status" value="1"/>
</dbReference>
<dbReference type="InterPro" id="IPR000917">
    <property type="entry name" value="Sulfatase_N"/>
</dbReference>
<dbReference type="CDD" id="cd16144">
    <property type="entry name" value="ARS_like"/>
    <property type="match status" value="1"/>
</dbReference>
<dbReference type="Gene3D" id="3.40.720.10">
    <property type="entry name" value="Alkaline Phosphatase, subunit A"/>
    <property type="match status" value="1"/>
</dbReference>
<evidence type="ECO:0000313" key="9">
    <source>
        <dbReference type="Proteomes" id="UP000436006"/>
    </source>
</evidence>
<dbReference type="InterPro" id="IPR050738">
    <property type="entry name" value="Sulfatase"/>
</dbReference>
<keyword evidence="5 8" id="KW-0378">Hydrolase</keyword>
<evidence type="ECO:0000256" key="5">
    <source>
        <dbReference type="ARBA" id="ARBA00022801"/>
    </source>
</evidence>
<dbReference type="InterPro" id="IPR017850">
    <property type="entry name" value="Alkaline_phosphatase_core_sf"/>
</dbReference>
<dbReference type="AlphaFoldDB" id="A0A7K1S6I3"/>
<keyword evidence="6" id="KW-0106">Calcium</keyword>
<gene>
    <name evidence="8" type="ORF">GO755_04740</name>
</gene>
<keyword evidence="9" id="KW-1185">Reference proteome</keyword>
<dbReference type="InterPro" id="IPR024607">
    <property type="entry name" value="Sulfatase_CS"/>
</dbReference>
<evidence type="ECO:0000256" key="4">
    <source>
        <dbReference type="ARBA" id="ARBA00022729"/>
    </source>
</evidence>
<keyword evidence="8" id="KW-0808">Transferase</keyword>
<dbReference type="EMBL" id="WPIN01000002">
    <property type="protein sequence ID" value="MVM29330.1"/>
    <property type="molecule type" value="Genomic_DNA"/>
</dbReference>
<comment type="cofactor">
    <cofactor evidence="1">
        <name>Ca(2+)</name>
        <dbReference type="ChEBI" id="CHEBI:29108"/>
    </cofactor>
</comment>
<name>A0A7K1S6I3_9BACT</name>
<dbReference type="GO" id="GO:0046872">
    <property type="term" value="F:metal ion binding"/>
    <property type="evidence" value="ECO:0007669"/>
    <property type="project" value="UniProtKB-KW"/>
</dbReference>
<feature type="domain" description="Sulfatase N-terminal" evidence="7">
    <location>
        <begin position="30"/>
        <end position="355"/>
    </location>
</feature>